<dbReference type="AlphaFoldDB" id="T1KND6"/>
<feature type="compositionally biased region" description="Basic residues" evidence="1">
    <location>
        <begin position="33"/>
        <end position="42"/>
    </location>
</feature>
<evidence type="ECO:0000313" key="2">
    <source>
        <dbReference type="EnsemblMetazoa" id="tetur16g00590.1"/>
    </source>
</evidence>
<sequence>MAILAFATAMPDETRAIRGRRATMTEEKEMKKGKGKVRRRRDSKGSIDGINAILGNTQFNNKLGHPGYYFPPNKNKILKNKSGESIRLSISP</sequence>
<proteinExistence type="predicted"/>
<feature type="region of interest" description="Disordered" evidence="1">
    <location>
        <begin position="24"/>
        <end position="44"/>
    </location>
</feature>
<organism evidence="2 3">
    <name type="scientific">Tetranychus urticae</name>
    <name type="common">Two-spotted spider mite</name>
    <dbReference type="NCBI Taxonomy" id="32264"/>
    <lineage>
        <taxon>Eukaryota</taxon>
        <taxon>Metazoa</taxon>
        <taxon>Ecdysozoa</taxon>
        <taxon>Arthropoda</taxon>
        <taxon>Chelicerata</taxon>
        <taxon>Arachnida</taxon>
        <taxon>Acari</taxon>
        <taxon>Acariformes</taxon>
        <taxon>Trombidiformes</taxon>
        <taxon>Prostigmata</taxon>
        <taxon>Eleutherengona</taxon>
        <taxon>Raphignathae</taxon>
        <taxon>Tetranychoidea</taxon>
        <taxon>Tetranychidae</taxon>
        <taxon>Tetranychus</taxon>
    </lineage>
</organism>
<reference evidence="2" key="2">
    <citation type="submission" date="2015-06" db="UniProtKB">
        <authorList>
            <consortium name="EnsemblMetazoa"/>
        </authorList>
    </citation>
    <scope>IDENTIFICATION</scope>
</reference>
<accession>T1KND6</accession>
<dbReference type="HOGENOM" id="CLU_2416139_0_0_1"/>
<protein>
    <submittedName>
        <fullName evidence="2">Uncharacterized protein</fullName>
    </submittedName>
</protein>
<evidence type="ECO:0000313" key="3">
    <source>
        <dbReference type="Proteomes" id="UP000015104"/>
    </source>
</evidence>
<reference evidence="3" key="1">
    <citation type="submission" date="2011-08" db="EMBL/GenBank/DDBJ databases">
        <authorList>
            <person name="Rombauts S."/>
        </authorList>
    </citation>
    <scope>NUCLEOTIDE SEQUENCE</scope>
    <source>
        <strain evidence="3">London</strain>
    </source>
</reference>
<evidence type="ECO:0000256" key="1">
    <source>
        <dbReference type="SAM" id="MobiDB-lite"/>
    </source>
</evidence>
<dbReference type="Proteomes" id="UP000015104">
    <property type="component" value="Unassembled WGS sequence"/>
</dbReference>
<keyword evidence="3" id="KW-1185">Reference proteome</keyword>
<name>T1KND6_TETUR</name>
<dbReference type="EMBL" id="CAEY01000275">
    <property type="status" value="NOT_ANNOTATED_CDS"/>
    <property type="molecule type" value="Genomic_DNA"/>
</dbReference>
<dbReference type="EnsemblMetazoa" id="tetur16g00590.1">
    <property type="protein sequence ID" value="tetur16g00590.1"/>
    <property type="gene ID" value="tetur16g00590"/>
</dbReference>